<dbReference type="SMART" id="SM00530">
    <property type="entry name" value="HTH_XRE"/>
    <property type="match status" value="1"/>
</dbReference>
<sequence>MTPFGEKLRAIRAARNLALKDMAAGLQVSPAYLSAMEHGRRGKPSRRFVHRVCQFLGIIWDDAEELQNLADLSHPRVAVDTAGLSPRATLLANLLAERIATMDAATLERLLALVDPSSPASETEGEQGAAGQSTLREDS</sequence>
<reference evidence="3" key="1">
    <citation type="submission" date="2020-03" db="EMBL/GenBank/DDBJ databases">
        <title>Genome of Pelagibius litoralis DSM 21314T.</title>
        <authorList>
            <person name="Wang G."/>
        </authorList>
    </citation>
    <scope>NUCLEOTIDE SEQUENCE</scope>
    <source>
        <strain evidence="3">DSM 21314</strain>
    </source>
</reference>
<dbReference type="InterPro" id="IPR010982">
    <property type="entry name" value="Lambda_DNA-bd_dom_sf"/>
</dbReference>
<evidence type="ECO:0000259" key="2">
    <source>
        <dbReference type="PROSITE" id="PS50943"/>
    </source>
</evidence>
<dbReference type="GO" id="GO:0003677">
    <property type="term" value="F:DNA binding"/>
    <property type="evidence" value="ECO:0007669"/>
    <property type="project" value="InterPro"/>
</dbReference>
<evidence type="ECO:0000256" key="1">
    <source>
        <dbReference type="SAM" id="MobiDB-lite"/>
    </source>
</evidence>
<name>A0A967F2D5_9PROT</name>
<dbReference type="Pfam" id="PF13560">
    <property type="entry name" value="HTH_31"/>
    <property type="match status" value="1"/>
</dbReference>
<gene>
    <name evidence="3" type="ORF">HBA54_24360</name>
</gene>
<keyword evidence="4" id="KW-1185">Reference proteome</keyword>
<dbReference type="RefSeq" id="WP_167229777.1">
    <property type="nucleotide sequence ID" value="NZ_JAAQPH010000025.1"/>
</dbReference>
<dbReference type="CDD" id="cd00093">
    <property type="entry name" value="HTH_XRE"/>
    <property type="match status" value="1"/>
</dbReference>
<evidence type="ECO:0000313" key="3">
    <source>
        <dbReference type="EMBL" id="NIA71732.1"/>
    </source>
</evidence>
<protein>
    <submittedName>
        <fullName evidence="3">Helix-turn-helix transcriptional regulator</fullName>
    </submittedName>
</protein>
<organism evidence="3 4">
    <name type="scientific">Pelagibius litoralis</name>
    <dbReference type="NCBI Taxonomy" id="374515"/>
    <lineage>
        <taxon>Bacteria</taxon>
        <taxon>Pseudomonadati</taxon>
        <taxon>Pseudomonadota</taxon>
        <taxon>Alphaproteobacteria</taxon>
        <taxon>Rhodospirillales</taxon>
        <taxon>Rhodovibrionaceae</taxon>
        <taxon>Pelagibius</taxon>
    </lineage>
</organism>
<comment type="caution">
    <text evidence="3">The sequence shown here is derived from an EMBL/GenBank/DDBJ whole genome shotgun (WGS) entry which is preliminary data.</text>
</comment>
<dbReference type="SUPFAM" id="SSF47413">
    <property type="entry name" value="lambda repressor-like DNA-binding domains"/>
    <property type="match status" value="1"/>
</dbReference>
<dbReference type="AlphaFoldDB" id="A0A967F2D5"/>
<proteinExistence type="predicted"/>
<dbReference type="Gene3D" id="1.10.260.40">
    <property type="entry name" value="lambda repressor-like DNA-binding domains"/>
    <property type="match status" value="1"/>
</dbReference>
<feature type="domain" description="HTH cro/C1-type" evidence="2">
    <location>
        <begin position="8"/>
        <end position="66"/>
    </location>
</feature>
<accession>A0A967F2D5</accession>
<feature type="compositionally biased region" description="Polar residues" evidence="1">
    <location>
        <begin position="130"/>
        <end position="139"/>
    </location>
</feature>
<dbReference type="PROSITE" id="PS50943">
    <property type="entry name" value="HTH_CROC1"/>
    <property type="match status" value="1"/>
</dbReference>
<evidence type="ECO:0000313" key="4">
    <source>
        <dbReference type="Proteomes" id="UP000761264"/>
    </source>
</evidence>
<dbReference type="Proteomes" id="UP000761264">
    <property type="component" value="Unassembled WGS sequence"/>
</dbReference>
<dbReference type="InterPro" id="IPR001387">
    <property type="entry name" value="Cro/C1-type_HTH"/>
</dbReference>
<feature type="region of interest" description="Disordered" evidence="1">
    <location>
        <begin position="116"/>
        <end position="139"/>
    </location>
</feature>
<dbReference type="EMBL" id="JAAQPH010000025">
    <property type="protein sequence ID" value="NIA71732.1"/>
    <property type="molecule type" value="Genomic_DNA"/>
</dbReference>